<evidence type="ECO:0000256" key="1">
    <source>
        <dbReference type="ARBA" id="ARBA00009902"/>
    </source>
</evidence>
<dbReference type="Gene3D" id="2.115.10.20">
    <property type="entry name" value="Glycosyl hydrolase domain, family 43"/>
    <property type="match status" value="1"/>
</dbReference>
<dbReference type="SUPFAM" id="SSF49899">
    <property type="entry name" value="Concanavalin A-like lectins/glucanases"/>
    <property type="match status" value="1"/>
</dbReference>
<dbReference type="PROSITE" id="PS00609">
    <property type="entry name" value="GLYCOSYL_HYDROL_F32"/>
    <property type="match status" value="1"/>
</dbReference>
<dbReference type="InterPro" id="IPR023296">
    <property type="entry name" value="Glyco_hydro_beta-prop_sf"/>
</dbReference>
<dbReference type="PANTHER" id="PTHR43101">
    <property type="entry name" value="BETA-FRUCTOSIDASE"/>
    <property type="match status" value="1"/>
</dbReference>
<dbReference type="InterPro" id="IPR018053">
    <property type="entry name" value="Glyco_hydro_32_AS"/>
</dbReference>
<evidence type="ECO:0000259" key="6">
    <source>
        <dbReference type="Pfam" id="PF00251"/>
    </source>
</evidence>
<dbReference type="SUPFAM" id="SSF75005">
    <property type="entry name" value="Arabinanase/levansucrase/invertase"/>
    <property type="match status" value="1"/>
</dbReference>
<sequence>MDRYRPRYHFTPFRNWMNDPNGPFVWNGEYHLFYQHNPSGTEWGDIHWGHAKSGDLVNWSRLPVALAPSRELGELHCYSGCAVPSGGEITLFYTSVGEGERNASTGAQQWTAASRDGQAWRKPSANPLLTEEIHGGLRITEWRDPYVWKDPDGDEWHMLLGGTLEGRGCALIYHSADLGHWRFGGIYHRSEAALCECPHLFRFGDRAVLLYSPNGPVQYVSGLWGAGGLTEELARGTVDYGGWEGFYASTGFLEKGGRRILLGWMPEGRGDGFPVPLEWTGALALPRLVDLKADGTLSVAPIHEIETLRGERASFANVIVGPSPFDTGVRSSSFECALEIERPAASGGELAVSVLASPCGTERTEVRLDFAAGTIAIDRSLSSLFPSVHKTSVIGKLPEGEAGATLKLRVFVDRSAIECFADDAACLTARVYPSLDDSLGIRLRAGGEVRISGMDIWEMRAAEIQ</sequence>
<comment type="similarity">
    <text evidence="1 5">Belongs to the glycosyl hydrolase 32 family.</text>
</comment>
<dbReference type="CDD" id="cd08996">
    <property type="entry name" value="GH32_FFase"/>
    <property type="match status" value="1"/>
</dbReference>
<protein>
    <recommendedName>
        <fullName evidence="2">beta-fructofuranosidase</fullName>
        <ecNumber evidence="2">3.2.1.26</ecNumber>
    </recommendedName>
</protein>
<keyword evidence="9" id="KW-1185">Reference proteome</keyword>
<dbReference type="InterPro" id="IPR013148">
    <property type="entry name" value="Glyco_hydro_32_N"/>
</dbReference>
<dbReference type="Gene3D" id="2.60.120.560">
    <property type="entry name" value="Exo-inulinase, domain 1"/>
    <property type="match status" value="1"/>
</dbReference>
<evidence type="ECO:0000256" key="5">
    <source>
        <dbReference type="RuleBase" id="RU362110"/>
    </source>
</evidence>
<evidence type="ECO:0000313" key="9">
    <source>
        <dbReference type="Proteomes" id="UP000547209"/>
    </source>
</evidence>
<evidence type="ECO:0000256" key="2">
    <source>
        <dbReference type="ARBA" id="ARBA00012758"/>
    </source>
</evidence>
<evidence type="ECO:0000259" key="7">
    <source>
        <dbReference type="Pfam" id="PF08244"/>
    </source>
</evidence>
<dbReference type="InterPro" id="IPR001362">
    <property type="entry name" value="Glyco_hydro_32"/>
</dbReference>
<evidence type="ECO:0000313" key="8">
    <source>
        <dbReference type="EMBL" id="MBB6670392.1"/>
    </source>
</evidence>
<dbReference type="Pfam" id="PF08244">
    <property type="entry name" value="Glyco_hydro_32C"/>
    <property type="match status" value="1"/>
</dbReference>
<dbReference type="InterPro" id="IPR051214">
    <property type="entry name" value="GH32_Enzymes"/>
</dbReference>
<dbReference type="EC" id="3.2.1.26" evidence="2"/>
<dbReference type="RefSeq" id="WP_185141822.1">
    <property type="nucleotide sequence ID" value="NZ_JACJVP010000007.1"/>
</dbReference>
<keyword evidence="4 5" id="KW-0326">Glycosidase</keyword>
<dbReference type="AlphaFoldDB" id="A0A7X0RMR5"/>
<keyword evidence="3 5" id="KW-0378">Hydrolase</keyword>
<reference evidence="8 9" key="1">
    <citation type="submission" date="2020-08" db="EMBL/GenBank/DDBJ databases">
        <title>Cohnella phylogeny.</title>
        <authorList>
            <person name="Dunlap C."/>
        </authorList>
    </citation>
    <scope>NUCLEOTIDE SEQUENCE [LARGE SCALE GENOMIC DNA]</scope>
    <source>
        <strain evidence="8 9">DSM 28246</strain>
    </source>
</reference>
<feature type="domain" description="Glycosyl hydrolase family 32 C-terminal" evidence="7">
    <location>
        <begin position="304"/>
        <end position="458"/>
    </location>
</feature>
<dbReference type="Proteomes" id="UP000547209">
    <property type="component" value="Unassembled WGS sequence"/>
</dbReference>
<dbReference type="GO" id="GO:0004564">
    <property type="term" value="F:beta-fructofuranosidase activity"/>
    <property type="evidence" value="ECO:0007669"/>
    <property type="project" value="UniProtKB-EC"/>
</dbReference>
<dbReference type="PANTHER" id="PTHR43101:SF1">
    <property type="entry name" value="BETA-FRUCTOSIDASE"/>
    <property type="match status" value="1"/>
</dbReference>
<dbReference type="GO" id="GO:0005975">
    <property type="term" value="P:carbohydrate metabolic process"/>
    <property type="evidence" value="ECO:0007669"/>
    <property type="project" value="InterPro"/>
</dbReference>
<dbReference type="InterPro" id="IPR013320">
    <property type="entry name" value="ConA-like_dom_sf"/>
</dbReference>
<feature type="domain" description="Glycosyl hydrolase family 32 N-terminal" evidence="6">
    <location>
        <begin position="9"/>
        <end position="298"/>
    </location>
</feature>
<name>A0A7X0RMR5_9BACL</name>
<dbReference type="EMBL" id="JACJVP010000007">
    <property type="protein sequence ID" value="MBB6670392.1"/>
    <property type="molecule type" value="Genomic_DNA"/>
</dbReference>
<proteinExistence type="inferred from homology"/>
<dbReference type="SMART" id="SM00640">
    <property type="entry name" value="Glyco_32"/>
    <property type="match status" value="1"/>
</dbReference>
<comment type="caution">
    <text evidence="8">The sequence shown here is derived from an EMBL/GenBank/DDBJ whole genome shotgun (WGS) entry which is preliminary data.</text>
</comment>
<accession>A0A7X0RMR5</accession>
<dbReference type="InterPro" id="IPR013189">
    <property type="entry name" value="Glyco_hydro_32_C"/>
</dbReference>
<dbReference type="Pfam" id="PF00251">
    <property type="entry name" value="Glyco_hydro_32N"/>
    <property type="match status" value="1"/>
</dbReference>
<evidence type="ECO:0000256" key="3">
    <source>
        <dbReference type="ARBA" id="ARBA00022801"/>
    </source>
</evidence>
<gene>
    <name evidence="8" type="ORF">H7C19_06795</name>
</gene>
<organism evidence="8 9">
    <name type="scientific">Cohnella nanjingensis</name>
    <dbReference type="NCBI Taxonomy" id="1387779"/>
    <lineage>
        <taxon>Bacteria</taxon>
        <taxon>Bacillati</taxon>
        <taxon>Bacillota</taxon>
        <taxon>Bacilli</taxon>
        <taxon>Bacillales</taxon>
        <taxon>Paenibacillaceae</taxon>
        <taxon>Cohnella</taxon>
    </lineage>
</organism>
<evidence type="ECO:0000256" key="4">
    <source>
        <dbReference type="ARBA" id="ARBA00023295"/>
    </source>
</evidence>